<evidence type="ECO:0000313" key="2">
    <source>
        <dbReference type="EMBL" id="KKN83574.1"/>
    </source>
</evidence>
<accession>A0A0F9TW66</accession>
<evidence type="ECO:0000256" key="1">
    <source>
        <dbReference type="SAM" id="MobiDB-lite"/>
    </source>
</evidence>
<protein>
    <submittedName>
        <fullName evidence="2">Uncharacterized protein</fullName>
    </submittedName>
</protein>
<feature type="compositionally biased region" description="Basic and acidic residues" evidence="1">
    <location>
        <begin position="11"/>
        <end position="23"/>
    </location>
</feature>
<dbReference type="AlphaFoldDB" id="A0A0F9TW66"/>
<reference evidence="2" key="1">
    <citation type="journal article" date="2015" name="Nature">
        <title>Complex archaea that bridge the gap between prokaryotes and eukaryotes.</title>
        <authorList>
            <person name="Spang A."/>
            <person name="Saw J.H."/>
            <person name="Jorgensen S.L."/>
            <person name="Zaremba-Niedzwiedzka K."/>
            <person name="Martijn J."/>
            <person name="Lind A.E."/>
            <person name="van Eijk R."/>
            <person name="Schleper C."/>
            <person name="Guy L."/>
            <person name="Ettema T.J."/>
        </authorList>
    </citation>
    <scope>NUCLEOTIDE SEQUENCE</scope>
</reference>
<name>A0A0F9TW66_9ZZZZ</name>
<sequence>MPNGGGTGYFDHSDQQDHHHQEIESLKAENARLRANQIAARVWCDEQMEKYKMDADACQAIAKILTEVMVRQES</sequence>
<comment type="caution">
    <text evidence="2">The sequence shown here is derived from an EMBL/GenBank/DDBJ whole genome shotgun (WGS) entry which is preliminary data.</text>
</comment>
<gene>
    <name evidence="2" type="ORF">LCGC14_0298130</name>
</gene>
<dbReference type="EMBL" id="LAZR01000183">
    <property type="protein sequence ID" value="KKN83574.1"/>
    <property type="molecule type" value="Genomic_DNA"/>
</dbReference>
<feature type="region of interest" description="Disordered" evidence="1">
    <location>
        <begin position="1"/>
        <end position="23"/>
    </location>
</feature>
<organism evidence="2">
    <name type="scientific">marine sediment metagenome</name>
    <dbReference type="NCBI Taxonomy" id="412755"/>
    <lineage>
        <taxon>unclassified sequences</taxon>
        <taxon>metagenomes</taxon>
        <taxon>ecological metagenomes</taxon>
    </lineage>
</organism>
<proteinExistence type="predicted"/>